<feature type="compositionally biased region" description="Polar residues" evidence="1">
    <location>
        <begin position="176"/>
        <end position="190"/>
    </location>
</feature>
<dbReference type="Proteomes" id="UP000091857">
    <property type="component" value="Chromosome 5"/>
</dbReference>
<reference evidence="3" key="1">
    <citation type="journal article" date="2016" name="Nat. Biotechnol.">
        <title>Sequencing wild and cultivated cassava and related species reveals extensive interspecific hybridization and genetic diversity.</title>
        <authorList>
            <person name="Bredeson J.V."/>
            <person name="Lyons J.B."/>
            <person name="Prochnik S.E."/>
            <person name="Wu G.A."/>
            <person name="Ha C.M."/>
            <person name="Edsinger-Gonzales E."/>
            <person name="Grimwood J."/>
            <person name="Schmutz J."/>
            <person name="Rabbi I.Y."/>
            <person name="Egesi C."/>
            <person name="Nauluvula P."/>
            <person name="Lebot V."/>
            <person name="Ndunguru J."/>
            <person name="Mkamilo G."/>
            <person name="Bart R.S."/>
            <person name="Setter T.L."/>
            <person name="Gleadow R.M."/>
            <person name="Kulakow P."/>
            <person name="Ferguson M.E."/>
            <person name="Rounsley S."/>
            <person name="Rokhsar D.S."/>
        </authorList>
    </citation>
    <scope>NUCLEOTIDE SEQUENCE [LARGE SCALE GENOMIC DNA]</scope>
    <source>
        <strain evidence="3">cv. AM560-2</strain>
    </source>
</reference>
<evidence type="ECO:0000313" key="2">
    <source>
        <dbReference type="EMBL" id="OAY49650.1"/>
    </source>
</evidence>
<sequence>MNKVAVSSKEKDNLHRSGICQRIINFITGLVFPGLKRITDHTASVHDPLVNGVGSVVQHQHPESLSKPRDAEIEIHFKQSDEEDLERWTPVDKLDSSVHSEEDYQVQFNKGHNISSSSSAMPSDKVSGKRSKVTESPREKEVQLPIVDVHGSSPHQGTKKANQPTQQQKKGEKAPNLTSLAQGRSPQNDSSRNKNTENRASEDSIVPIEIQKPRMRPHLLDVAPNINEKTDAFLKIKKENMRRNLGSEPEES</sequence>
<dbReference type="AlphaFoldDB" id="A0A2C9VU47"/>
<feature type="compositionally biased region" description="Basic and acidic residues" evidence="1">
    <location>
        <begin position="191"/>
        <end position="202"/>
    </location>
</feature>
<name>A0A2C9VU47_MANES</name>
<accession>A0A2C9VU47</accession>
<feature type="compositionally biased region" description="Basic and acidic residues" evidence="1">
    <location>
        <begin position="132"/>
        <end position="142"/>
    </location>
</feature>
<dbReference type="Gramene" id="Manes.05G072100.1.v8.1">
    <property type="protein sequence ID" value="Manes.05G072100.1.v8.1.CDS"/>
    <property type="gene ID" value="Manes.05G072100.v8.1"/>
</dbReference>
<gene>
    <name evidence="2" type="ORF">MANES_05G072100v8</name>
</gene>
<feature type="compositionally biased region" description="Polar residues" evidence="1">
    <location>
        <begin position="108"/>
        <end position="121"/>
    </location>
</feature>
<feature type="compositionally biased region" description="Polar residues" evidence="1">
    <location>
        <begin position="153"/>
        <end position="168"/>
    </location>
</feature>
<keyword evidence="3" id="KW-1185">Reference proteome</keyword>
<proteinExistence type="predicted"/>
<comment type="caution">
    <text evidence="2">The sequence shown here is derived from an EMBL/GenBank/DDBJ whole genome shotgun (WGS) entry which is preliminary data.</text>
</comment>
<protein>
    <submittedName>
        <fullName evidence="2">Uncharacterized protein</fullName>
    </submittedName>
</protein>
<evidence type="ECO:0000313" key="3">
    <source>
        <dbReference type="Proteomes" id="UP000091857"/>
    </source>
</evidence>
<dbReference type="EMBL" id="CM004391">
    <property type="protein sequence ID" value="OAY49650.1"/>
    <property type="molecule type" value="Genomic_DNA"/>
</dbReference>
<feature type="region of interest" description="Disordered" evidence="1">
    <location>
        <begin position="108"/>
        <end position="212"/>
    </location>
</feature>
<organism evidence="2 3">
    <name type="scientific">Manihot esculenta</name>
    <name type="common">Cassava</name>
    <name type="synonym">Jatropha manihot</name>
    <dbReference type="NCBI Taxonomy" id="3983"/>
    <lineage>
        <taxon>Eukaryota</taxon>
        <taxon>Viridiplantae</taxon>
        <taxon>Streptophyta</taxon>
        <taxon>Embryophyta</taxon>
        <taxon>Tracheophyta</taxon>
        <taxon>Spermatophyta</taxon>
        <taxon>Magnoliopsida</taxon>
        <taxon>eudicotyledons</taxon>
        <taxon>Gunneridae</taxon>
        <taxon>Pentapetalae</taxon>
        <taxon>rosids</taxon>
        <taxon>fabids</taxon>
        <taxon>Malpighiales</taxon>
        <taxon>Euphorbiaceae</taxon>
        <taxon>Crotonoideae</taxon>
        <taxon>Manihoteae</taxon>
        <taxon>Manihot</taxon>
    </lineage>
</organism>
<evidence type="ECO:0000256" key="1">
    <source>
        <dbReference type="SAM" id="MobiDB-lite"/>
    </source>
</evidence>